<gene>
    <name evidence="12" type="ORF">DZD40_02825</name>
</gene>
<evidence type="ECO:0000256" key="10">
    <source>
        <dbReference type="SAM" id="Phobius"/>
    </source>
</evidence>
<evidence type="ECO:0000256" key="4">
    <source>
        <dbReference type="ARBA" id="ARBA00022475"/>
    </source>
</evidence>
<dbReference type="Gene3D" id="3.30.1150.10">
    <property type="match status" value="1"/>
</dbReference>
<protein>
    <submittedName>
        <fullName evidence="12">Energy transducer TonB</fullName>
    </submittedName>
</protein>
<evidence type="ECO:0000313" key="13">
    <source>
        <dbReference type="Proteomes" id="UP000286095"/>
    </source>
</evidence>
<feature type="transmembrane region" description="Helical" evidence="10">
    <location>
        <begin position="12"/>
        <end position="30"/>
    </location>
</feature>
<keyword evidence="5" id="KW-0997">Cell inner membrane</keyword>
<evidence type="ECO:0000256" key="2">
    <source>
        <dbReference type="ARBA" id="ARBA00006555"/>
    </source>
</evidence>
<dbReference type="AlphaFoldDB" id="A0A424Z204"/>
<evidence type="ECO:0000256" key="7">
    <source>
        <dbReference type="ARBA" id="ARBA00022927"/>
    </source>
</evidence>
<sequence length="212" mass="24972">MKTLFFNHKYQAFYITFFIFMPLVFIFLHLNNFFKTEIKNQNTFSLTMKHFIQINQNQENKITQTTIKQAQKQIIKKTSNPNKAIKKHTNLKKPSLNTMQVSKEDISFLKTKHIQTNQILQDNTSILQEIQQAIQQVQIYPKQAIKMRMQGIVKVEFLWKKNKSLAELKILESSGYDLLDKNALKSILKASVFFPSYEKDLKIVLPIVYHLS</sequence>
<dbReference type="EMBL" id="QURW01000005">
    <property type="protein sequence ID" value="RQD88039.1"/>
    <property type="molecule type" value="Genomic_DNA"/>
</dbReference>
<proteinExistence type="inferred from homology"/>
<keyword evidence="7" id="KW-0653">Protein transport</keyword>
<dbReference type="GO" id="GO:0031992">
    <property type="term" value="F:energy transducer activity"/>
    <property type="evidence" value="ECO:0007669"/>
    <property type="project" value="TreeGrafter"/>
</dbReference>
<dbReference type="GO" id="GO:0055085">
    <property type="term" value="P:transmembrane transport"/>
    <property type="evidence" value="ECO:0007669"/>
    <property type="project" value="InterPro"/>
</dbReference>
<dbReference type="STRING" id="1813019.A2J15_04560"/>
<reference evidence="12 13" key="1">
    <citation type="submission" date="2018-08" db="EMBL/GenBank/DDBJ databases">
        <title>Survival mechanisms of Campylobacter hepaticus identified by genomic analysis and comparative transcriptomic analysis of in vivo and in vitro derived bacteria.</title>
        <authorList>
            <person name="Van T.T.H."/>
            <person name="Moore R.J."/>
        </authorList>
    </citation>
    <scope>NUCLEOTIDE SEQUENCE [LARGE SCALE GENOMIC DNA]</scope>
    <source>
        <strain evidence="12 13">54L</strain>
    </source>
</reference>
<evidence type="ECO:0000259" key="11">
    <source>
        <dbReference type="PROSITE" id="PS52015"/>
    </source>
</evidence>
<dbReference type="GO" id="GO:0098797">
    <property type="term" value="C:plasma membrane protein complex"/>
    <property type="evidence" value="ECO:0007669"/>
    <property type="project" value="TreeGrafter"/>
</dbReference>
<evidence type="ECO:0000256" key="6">
    <source>
        <dbReference type="ARBA" id="ARBA00022692"/>
    </source>
</evidence>
<dbReference type="PANTHER" id="PTHR33446:SF2">
    <property type="entry name" value="PROTEIN TONB"/>
    <property type="match status" value="1"/>
</dbReference>
<accession>A0A424Z204</accession>
<keyword evidence="8 10" id="KW-1133">Transmembrane helix</keyword>
<dbReference type="GO" id="GO:0015031">
    <property type="term" value="P:protein transport"/>
    <property type="evidence" value="ECO:0007669"/>
    <property type="project" value="UniProtKB-KW"/>
</dbReference>
<comment type="similarity">
    <text evidence="2">Belongs to the TonB family.</text>
</comment>
<name>A0A424Z204_9BACT</name>
<keyword evidence="9 10" id="KW-0472">Membrane</keyword>
<dbReference type="RefSeq" id="WP_124134332.1">
    <property type="nucleotide sequence ID" value="NZ_QURW01000005.1"/>
</dbReference>
<feature type="domain" description="TonB C-terminal" evidence="11">
    <location>
        <begin position="125"/>
        <end position="212"/>
    </location>
</feature>
<evidence type="ECO:0000256" key="3">
    <source>
        <dbReference type="ARBA" id="ARBA00022448"/>
    </source>
</evidence>
<evidence type="ECO:0000256" key="8">
    <source>
        <dbReference type="ARBA" id="ARBA00022989"/>
    </source>
</evidence>
<dbReference type="SUPFAM" id="SSF74653">
    <property type="entry name" value="TolA/TonB C-terminal domain"/>
    <property type="match status" value="1"/>
</dbReference>
<dbReference type="PROSITE" id="PS52015">
    <property type="entry name" value="TONB_CTD"/>
    <property type="match status" value="1"/>
</dbReference>
<evidence type="ECO:0000256" key="5">
    <source>
        <dbReference type="ARBA" id="ARBA00022519"/>
    </source>
</evidence>
<dbReference type="PANTHER" id="PTHR33446">
    <property type="entry name" value="PROTEIN TONB-RELATED"/>
    <property type="match status" value="1"/>
</dbReference>
<evidence type="ECO:0000256" key="9">
    <source>
        <dbReference type="ARBA" id="ARBA00023136"/>
    </source>
</evidence>
<keyword evidence="3" id="KW-0813">Transport</keyword>
<organism evidence="12 13">
    <name type="scientific">Campylobacter hepaticus</name>
    <dbReference type="NCBI Taxonomy" id="1813019"/>
    <lineage>
        <taxon>Bacteria</taxon>
        <taxon>Pseudomonadati</taxon>
        <taxon>Campylobacterota</taxon>
        <taxon>Epsilonproteobacteria</taxon>
        <taxon>Campylobacterales</taxon>
        <taxon>Campylobacteraceae</taxon>
        <taxon>Campylobacter</taxon>
    </lineage>
</organism>
<evidence type="ECO:0000256" key="1">
    <source>
        <dbReference type="ARBA" id="ARBA00004383"/>
    </source>
</evidence>
<dbReference type="InterPro" id="IPR006260">
    <property type="entry name" value="TonB/TolA_C"/>
</dbReference>
<dbReference type="InterPro" id="IPR037682">
    <property type="entry name" value="TonB_C"/>
</dbReference>
<keyword evidence="6 10" id="KW-0812">Transmembrane</keyword>
<dbReference type="InterPro" id="IPR051045">
    <property type="entry name" value="TonB-dependent_transducer"/>
</dbReference>
<dbReference type="Pfam" id="PF03544">
    <property type="entry name" value="TonB_C"/>
    <property type="match status" value="1"/>
</dbReference>
<comment type="subcellular location">
    <subcellularLocation>
        <location evidence="1">Cell inner membrane</location>
        <topology evidence="1">Single-pass membrane protein</topology>
        <orientation evidence="1">Periplasmic side</orientation>
    </subcellularLocation>
</comment>
<keyword evidence="4" id="KW-1003">Cell membrane</keyword>
<evidence type="ECO:0000313" key="12">
    <source>
        <dbReference type="EMBL" id="RQD88039.1"/>
    </source>
</evidence>
<dbReference type="NCBIfam" id="TIGR01352">
    <property type="entry name" value="tonB_Cterm"/>
    <property type="match status" value="1"/>
</dbReference>
<comment type="caution">
    <text evidence="12">The sequence shown here is derived from an EMBL/GenBank/DDBJ whole genome shotgun (WGS) entry which is preliminary data.</text>
</comment>
<dbReference type="Proteomes" id="UP000286095">
    <property type="component" value="Unassembled WGS sequence"/>
</dbReference>